<dbReference type="Proteomes" id="UP000887576">
    <property type="component" value="Unplaced"/>
</dbReference>
<protein>
    <submittedName>
        <fullName evidence="2">Uncharacterized protein</fullName>
    </submittedName>
</protein>
<name>A0AC34R6L7_9BILA</name>
<evidence type="ECO:0000313" key="1">
    <source>
        <dbReference type="Proteomes" id="UP000887576"/>
    </source>
</evidence>
<sequence length="219" mass="23786">MTADSSEKTGIVVPLDTTLAVEGIQNLTKTKSRRKFYKADDPIPWNLAILFGFQQVMVCVSALLVVPFWIAELVCPGADINYVRVRLISSTFICSGINTIIQTALGMRLALLQGTAFAYVPSIIAFVKLPEYACHANSTTHIDPEIYEEKLAIIQGSLLVSSVVPMLIAATGIVGQLTKFIGPLTVSPLILLLMISSIPSTVDRVQMHWVAIVQALTLD</sequence>
<evidence type="ECO:0000313" key="2">
    <source>
        <dbReference type="WBParaSite" id="JU765_v2.g3891.t1"/>
    </source>
</evidence>
<proteinExistence type="predicted"/>
<reference evidence="2" key="1">
    <citation type="submission" date="2022-11" db="UniProtKB">
        <authorList>
            <consortium name="WormBaseParasite"/>
        </authorList>
    </citation>
    <scope>IDENTIFICATION</scope>
</reference>
<organism evidence="1 2">
    <name type="scientific">Panagrolaimus sp. JU765</name>
    <dbReference type="NCBI Taxonomy" id="591449"/>
    <lineage>
        <taxon>Eukaryota</taxon>
        <taxon>Metazoa</taxon>
        <taxon>Ecdysozoa</taxon>
        <taxon>Nematoda</taxon>
        <taxon>Chromadorea</taxon>
        <taxon>Rhabditida</taxon>
        <taxon>Tylenchina</taxon>
        <taxon>Panagrolaimomorpha</taxon>
        <taxon>Panagrolaimoidea</taxon>
        <taxon>Panagrolaimidae</taxon>
        <taxon>Panagrolaimus</taxon>
    </lineage>
</organism>
<accession>A0AC34R6L7</accession>
<dbReference type="WBParaSite" id="JU765_v2.g3891.t1">
    <property type="protein sequence ID" value="JU765_v2.g3891.t1"/>
    <property type="gene ID" value="JU765_v2.g3891"/>
</dbReference>